<name>A0AAN7ZB29_9PEZI</name>
<dbReference type="EMBL" id="JAWHQM010000090">
    <property type="protein sequence ID" value="KAK5637087.1"/>
    <property type="molecule type" value="Genomic_DNA"/>
</dbReference>
<feature type="compositionally biased region" description="Basic and acidic residues" evidence="1">
    <location>
        <begin position="187"/>
        <end position="198"/>
    </location>
</feature>
<keyword evidence="3" id="KW-1185">Reference proteome</keyword>
<sequence length="228" mass="25794">MSTDAGSTKGLEDFVVVDINATVLKRLREEHLYYFIRSRDELLRLERSDDSETTRLLRRQSLRVLEKTWRNVLRTLRSELPKKLDELLSKLQPEFQAKGGSPRCSRGSTPSTPPSPSTEVPRFLARAHTSEPLCVQESGAAVTDRPASPRKRKNSATVAPEFRVVKDIDEPTIASEEDTTIDLTNKPTEKRPLTRDEVQSTSPRKKTKKTSQVRLSKFSCLGVTNFAR</sequence>
<evidence type="ECO:0000313" key="2">
    <source>
        <dbReference type="EMBL" id="KAK5637087.1"/>
    </source>
</evidence>
<dbReference type="Proteomes" id="UP001305414">
    <property type="component" value="Unassembled WGS sequence"/>
</dbReference>
<reference evidence="2 3" key="1">
    <citation type="submission" date="2023-10" db="EMBL/GenBank/DDBJ databases">
        <title>Draft genome sequence of Xylaria bambusicola isolate GMP-LS, the root and basal stem rot pathogen of sugarcane in Indonesia.</title>
        <authorList>
            <person name="Selvaraj P."/>
            <person name="Muralishankar V."/>
            <person name="Muruganantham S."/>
            <person name="Sp S."/>
            <person name="Haryani S."/>
            <person name="Lau K.J.X."/>
            <person name="Naqvi N.I."/>
        </authorList>
    </citation>
    <scope>NUCLEOTIDE SEQUENCE [LARGE SCALE GENOMIC DNA]</scope>
    <source>
        <strain evidence="2">GMP-LS</strain>
    </source>
</reference>
<evidence type="ECO:0000313" key="3">
    <source>
        <dbReference type="Proteomes" id="UP001305414"/>
    </source>
</evidence>
<feature type="compositionally biased region" description="Low complexity" evidence="1">
    <location>
        <begin position="99"/>
        <end position="110"/>
    </location>
</feature>
<protein>
    <submittedName>
        <fullName evidence="2">Uncharacterized protein</fullName>
    </submittedName>
</protein>
<feature type="region of interest" description="Disordered" evidence="1">
    <location>
        <begin position="95"/>
        <end position="121"/>
    </location>
</feature>
<feature type="region of interest" description="Disordered" evidence="1">
    <location>
        <begin position="171"/>
        <end position="213"/>
    </location>
</feature>
<comment type="caution">
    <text evidence="2">The sequence shown here is derived from an EMBL/GenBank/DDBJ whole genome shotgun (WGS) entry which is preliminary data.</text>
</comment>
<dbReference type="AlphaFoldDB" id="A0AAN7ZB29"/>
<accession>A0AAN7ZB29</accession>
<feature type="region of interest" description="Disordered" evidence="1">
    <location>
        <begin position="134"/>
        <end position="158"/>
    </location>
</feature>
<evidence type="ECO:0000256" key="1">
    <source>
        <dbReference type="SAM" id="MobiDB-lite"/>
    </source>
</evidence>
<organism evidence="2 3">
    <name type="scientific">Xylaria bambusicola</name>
    <dbReference type="NCBI Taxonomy" id="326684"/>
    <lineage>
        <taxon>Eukaryota</taxon>
        <taxon>Fungi</taxon>
        <taxon>Dikarya</taxon>
        <taxon>Ascomycota</taxon>
        <taxon>Pezizomycotina</taxon>
        <taxon>Sordariomycetes</taxon>
        <taxon>Xylariomycetidae</taxon>
        <taxon>Xylariales</taxon>
        <taxon>Xylariaceae</taxon>
        <taxon>Xylaria</taxon>
    </lineage>
</organism>
<proteinExistence type="predicted"/>
<gene>
    <name evidence="2" type="ORF">RRF57_012799</name>
</gene>